<dbReference type="PANTHER" id="PTHR11480:SF3">
    <property type="entry name" value="BCDNA.GH08312"/>
    <property type="match status" value="1"/>
</dbReference>
<evidence type="ECO:0000256" key="1">
    <source>
        <dbReference type="ARBA" id="ARBA00023157"/>
    </source>
</evidence>
<dbReference type="SUPFAM" id="SSF47862">
    <property type="entry name" value="Saposin"/>
    <property type="match status" value="1"/>
</dbReference>
<keyword evidence="1" id="KW-1015">Disulfide bond</keyword>
<organism evidence="4">
    <name type="scientific">viral metagenome</name>
    <dbReference type="NCBI Taxonomy" id="1070528"/>
    <lineage>
        <taxon>unclassified sequences</taxon>
        <taxon>metagenomes</taxon>
        <taxon>organismal metagenomes</taxon>
    </lineage>
</organism>
<keyword evidence="2" id="KW-0325">Glycoprotein</keyword>
<proteinExistence type="predicted"/>
<sequence>MSPSISCLFAFILLTTATGITMIPTRGMYPAMAMYPALVMPPTSRNGSAVACDKDTSIQCQGCQIIVSSVEDWLADNATVVAIEHYLEWVCYLIPMYNQSCYQLVESGVPTLIKYIEIFETPLVVCQQIKIC</sequence>
<dbReference type="Gene3D" id="1.10.225.10">
    <property type="entry name" value="Saposin-like"/>
    <property type="match status" value="1"/>
</dbReference>
<dbReference type="PANTHER" id="PTHR11480">
    <property type="entry name" value="SAPOSIN-RELATED"/>
    <property type="match status" value="1"/>
</dbReference>
<dbReference type="Pfam" id="PF03489">
    <property type="entry name" value="SapB_2"/>
    <property type="match status" value="1"/>
</dbReference>
<evidence type="ECO:0000259" key="3">
    <source>
        <dbReference type="PROSITE" id="PS50015"/>
    </source>
</evidence>
<feature type="domain" description="Saposin B-type" evidence="3">
    <location>
        <begin position="56"/>
        <end position="132"/>
    </location>
</feature>
<evidence type="ECO:0000313" key="4">
    <source>
        <dbReference type="EMBL" id="QHS92651.1"/>
    </source>
</evidence>
<dbReference type="InterPro" id="IPR008139">
    <property type="entry name" value="SaposinB_dom"/>
</dbReference>
<dbReference type="InterPro" id="IPR007856">
    <property type="entry name" value="SapB_1"/>
</dbReference>
<reference evidence="4" key="1">
    <citation type="journal article" date="2020" name="Nature">
        <title>Giant virus diversity and host interactions through global metagenomics.</title>
        <authorList>
            <person name="Schulz F."/>
            <person name="Roux S."/>
            <person name="Paez-Espino D."/>
            <person name="Jungbluth S."/>
            <person name="Walsh D.A."/>
            <person name="Denef V.J."/>
            <person name="McMahon K.D."/>
            <person name="Konstantinidis K.T."/>
            <person name="Eloe-Fadrosh E.A."/>
            <person name="Kyrpides N.C."/>
            <person name="Woyke T."/>
        </authorList>
    </citation>
    <scope>NUCLEOTIDE SEQUENCE</scope>
    <source>
        <strain evidence="4">GVMAG-M-3300014204-73</strain>
    </source>
</reference>
<dbReference type="Pfam" id="PF05184">
    <property type="entry name" value="SapB_1"/>
    <property type="match status" value="1"/>
</dbReference>
<name>A0A6C0BLM9_9ZZZZ</name>
<dbReference type="InterPro" id="IPR051428">
    <property type="entry name" value="Sphingo_Act-Surfact_Prot"/>
</dbReference>
<protein>
    <recommendedName>
        <fullName evidence="3">Saposin B-type domain-containing protein</fullName>
    </recommendedName>
</protein>
<dbReference type="SMART" id="SM00741">
    <property type="entry name" value="SapB"/>
    <property type="match status" value="1"/>
</dbReference>
<dbReference type="PROSITE" id="PS50015">
    <property type="entry name" value="SAP_B"/>
    <property type="match status" value="1"/>
</dbReference>
<dbReference type="EMBL" id="MN739184">
    <property type="protein sequence ID" value="QHS92651.1"/>
    <property type="molecule type" value="Genomic_DNA"/>
</dbReference>
<evidence type="ECO:0000256" key="2">
    <source>
        <dbReference type="ARBA" id="ARBA00023180"/>
    </source>
</evidence>
<dbReference type="GO" id="GO:0006629">
    <property type="term" value="P:lipid metabolic process"/>
    <property type="evidence" value="ECO:0007669"/>
    <property type="project" value="InterPro"/>
</dbReference>
<accession>A0A6C0BLM9</accession>
<dbReference type="AlphaFoldDB" id="A0A6C0BLM9"/>
<dbReference type="InterPro" id="IPR008138">
    <property type="entry name" value="SapB_2"/>
</dbReference>
<dbReference type="InterPro" id="IPR011001">
    <property type="entry name" value="Saposin-like"/>
</dbReference>